<evidence type="ECO:0000313" key="5">
    <source>
        <dbReference type="WBParaSite" id="Pan_g20583.t1"/>
    </source>
</evidence>
<organism evidence="4 5">
    <name type="scientific">Panagrellus redivivus</name>
    <name type="common">Microworm</name>
    <dbReference type="NCBI Taxonomy" id="6233"/>
    <lineage>
        <taxon>Eukaryota</taxon>
        <taxon>Metazoa</taxon>
        <taxon>Ecdysozoa</taxon>
        <taxon>Nematoda</taxon>
        <taxon>Chromadorea</taxon>
        <taxon>Rhabditida</taxon>
        <taxon>Tylenchina</taxon>
        <taxon>Panagrolaimomorpha</taxon>
        <taxon>Panagrolaimoidea</taxon>
        <taxon>Panagrolaimidae</taxon>
        <taxon>Panagrellus</taxon>
    </lineage>
</organism>
<dbReference type="WBParaSite" id="Pan_g20583.t1">
    <property type="protein sequence ID" value="Pan_g20583.t1"/>
    <property type="gene ID" value="Pan_g20583"/>
</dbReference>
<dbReference type="Proteomes" id="UP000492821">
    <property type="component" value="Unassembled WGS sequence"/>
</dbReference>
<feature type="region of interest" description="Disordered" evidence="3">
    <location>
        <begin position="17"/>
        <end position="67"/>
    </location>
</feature>
<feature type="compositionally biased region" description="Polar residues" evidence="3">
    <location>
        <begin position="33"/>
        <end position="52"/>
    </location>
</feature>
<dbReference type="AlphaFoldDB" id="A0A7E4VGM0"/>
<dbReference type="Pfam" id="PF02536">
    <property type="entry name" value="mTERF"/>
    <property type="match status" value="1"/>
</dbReference>
<dbReference type="GO" id="GO:0061668">
    <property type="term" value="P:mitochondrial ribosome assembly"/>
    <property type="evidence" value="ECO:0007669"/>
    <property type="project" value="TreeGrafter"/>
</dbReference>
<feature type="compositionally biased region" description="Acidic residues" evidence="3">
    <location>
        <begin position="54"/>
        <end position="67"/>
    </location>
</feature>
<sequence length="515" mass="59162">MLRAVCSRLIRSSTVGRRGLAESVGPPRRSQHQRQTPSSSAVWASGTSNSEETAAIEEGDDEPALSEDVLTEQEVEKLIASLRKLEDTAPIVGSGLVKDPTKRLTLSEMTSPDDTTSHEPSRWRKPIYTEGELDSSDLSKPPSRANPHPFDPTLPEIAASLPPTHARSMAAYANHSKVLQNLLDLGVDLLDIDTKTKLSRHFVHMDWKRDVLPRLQFLVQVVGVDKDTLGSYLTRNPFFLIQSLDDMRARVNYLASKKFDRKQITKIVTEHRYWLNTDVKTIDARLGWVQRQFEMSGNQLREVIVKEPRVIMFGLGPLTRIVLMLNKEIGFTKPELKKMFKDDPRLFMMEHRYWLNTDVKTIDARLGWVQRQFEMSGNQLREVIVKEPRVIMFGLGPLTRIVLMLNKEMGFTKPELKKMFKDDPRLFMMATYNYLVLIMNLPNERLVEYPLALRCSVAQIRRRHEVLKRVNKAIYDPELPGSVALEALLQPSDKKFAERVARIRVEDYNRFLKTL</sequence>
<comment type="similarity">
    <text evidence="1">Belongs to the mTERF family.</text>
</comment>
<dbReference type="SMART" id="SM00733">
    <property type="entry name" value="Mterf"/>
    <property type="match status" value="7"/>
</dbReference>
<name>A0A7E4VGM0_PANRE</name>
<reference evidence="5" key="2">
    <citation type="submission" date="2020-10" db="UniProtKB">
        <authorList>
            <consortium name="WormBaseParasite"/>
        </authorList>
    </citation>
    <scope>IDENTIFICATION</scope>
</reference>
<evidence type="ECO:0000256" key="1">
    <source>
        <dbReference type="ARBA" id="ARBA00007692"/>
    </source>
</evidence>
<dbReference type="GO" id="GO:0003676">
    <property type="term" value="F:nucleic acid binding"/>
    <property type="evidence" value="ECO:0007669"/>
    <property type="project" value="InterPro"/>
</dbReference>
<accession>A0A7E4VGM0</accession>
<proteinExistence type="inferred from homology"/>
<dbReference type="InterPro" id="IPR038538">
    <property type="entry name" value="MTERF_sf"/>
</dbReference>
<keyword evidence="2" id="KW-0809">Transit peptide</keyword>
<evidence type="ECO:0000313" key="4">
    <source>
        <dbReference type="Proteomes" id="UP000492821"/>
    </source>
</evidence>
<protein>
    <submittedName>
        <fullName evidence="5">ANK_REP_REGION domain-containing protein</fullName>
    </submittedName>
</protein>
<reference evidence="4" key="1">
    <citation type="journal article" date="2013" name="Genetics">
        <title>The draft genome and transcriptome of Panagrellus redivivus are shaped by the harsh demands of a free-living lifestyle.</title>
        <authorList>
            <person name="Srinivasan J."/>
            <person name="Dillman A.R."/>
            <person name="Macchietto M.G."/>
            <person name="Heikkinen L."/>
            <person name="Lakso M."/>
            <person name="Fracchia K.M."/>
            <person name="Antoshechkin I."/>
            <person name="Mortazavi A."/>
            <person name="Wong G."/>
            <person name="Sternberg P.W."/>
        </authorList>
    </citation>
    <scope>NUCLEOTIDE SEQUENCE [LARGE SCALE GENOMIC DNA]</scope>
    <source>
        <strain evidence="4">MT8872</strain>
    </source>
</reference>
<dbReference type="InterPro" id="IPR003690">
    <property type="entry name" value="MTERF"/>
</dbReference>
<dbReference type="Gene3D" id="1.25.70.10">
    <property type="entry name" value="Transcription termination factor 3, mitochondrial"/>
    <property type="match status" value="2"/>
</dbReference>
<evidence type="ECO:0000256" key="2">
    <source>
        <dbReference type="ARBA" id="ARBA00022946"/>
    </source>
</evidence>
<feature type="region of interest" description="Disordered" evidence="3">
    <location>
        <begin position="103"/>
        <end position="159"/>
    </location>
</feature>
<dbReference type="GO" id="GO:0005739">
    <property type="term" value="C:mitochondrion"/>
    <property type="evidence" value="ECO:0007669"/>
    <property type="project" value="TreeGrafter"/>
</dbReference>
<dbReference type="PANTHER" id="PTHR13068:SF112">
    <property type="entry name" value="TRANSCRIPTION TERMINATION FACTOR 3, MITOCHONDRIAL"/>
    <property type="match status" value="1"/>
</dbReference>
<dbReference type="GO" id="GO:0006390">
    <property type="term" value="P:mitochondrial transcription"/>
    <property type="evidence" value="ECO:0007669"/>
    <property type="project" value="TreeGrafter"/>
</dbReference>
<dbReference type="PANTHER" id="PTHR13068">
    <property type="entry name" value="CGI-12 PROTEIN-RELATED"/>
    <property type="match status" value="1"/>
</dbReference>
<evidence type="ECO:0000256" key="3">
    <source>
        <dbReference type="SAM" id="MobiDB-lite"/>
    </source>
</evidence>
<keyword evidence="4" id="KW-1185">Reference proteome</keyword>